<dbReference type="InterPro" id="IPR038010">
    <property type="entry name" value="YhfW_C"/>
</dbReference>
<keyword evidence="2" id="KW-0479">Metal-binding</keyword>
<dbReference type="Pfam" id="PF01266">
    <property type="entry name" value="DAO"/>
    <property type="match status" value="1"/>
</dbReference>
<feature type="domain" description="Rieske" evidence="6">
    <location>
        <begin position="410"/>
        <end position="498"/>
    </location>
</feature>
<dbReference type="FunFam" id="2.102.10.10:FF:000014">
    <property type="entry name" value="Oxidoreductase, FAD dependent"/>
    <property type="match status" value="1"/>
</dbReference>
<dbReference type="STRING" id="405436.SAMN05444365_106100"/>
<organism evidence="7 8">
    <name type="scientific">Micromonospora pattaloongensis</name>
    <dbReference type="NCBI Taxonomy" id="405436"/>
    <lineage>
        <taxon>Bacteria</taxon>
        <taxon>Bacillati</taxon>
        <taxon>Actinomycetota</taxon>
        <taxon>Actinomycetes</taxon>
        <taxon>Micromonosporales</taxon>
        <taxon>Micromonosporaceae</taxon>
        <taxon>Micromonospora</taxon>
    </lineage>
</organism>
<dbReference type="EMBL" id="FNPH01000006">
    <property type="protein sequence ID" value="SDZ16337.1"/>
    <property type="molecule type" value="Genomic_DNA"/>
</dbReference>
<dbReference type="AlphaFoldDB" id="A0A1H3QSD8"/>
<dbReference type="Gene3D" id="3.30.9.10">
    <property type="entry name" value="D-Amino Acid Oxidase, subunit A, domain 2"/>
    <property type="match status" value="1"/>
</dbReference>
<dbReference type="GO" id="GO:0051537">
    <property type="term" value="F:2 iron, 2 sulfur cluster binding"/>
    <property type="evidence" value="ECO:0007669"/>
    <property type="project" value="UniProtKB-KW"/>
</dbReference>
<dbReference type="SUPFAM" id="SSF51905">
    <property type="entry name" value="FAD/NAD(P)-binding domain"/>
    <property type="match status" value="1"/>
</dbReference>
<dbReference type="GO" id="GO:0005737">
    <property type="term" value="C:cytoplasm"/>
    <property type="evidence" value="ECO:0007669"/>
    <property type="project" value="TreeGrafter"/>
</dbReference>
<sequence length="498" mass="53442">MDSTAATSFPALAGELDVDVAVIGGGIAGLCAAWELTRAGQRVAVLEADRVAAGVTGYTTAKLTAQHGLIYAHLRSTFDAETARLHAAAQLDAIEHVATTAEQLGVDCDLERLPAYTYVTSPERVDEIRAEVEAAAEAGLPATLVTGTDLPYAVAAAIRVERQAQFHPRRYLLALAADLAARGGQIFERTRVVDLDEGDPCRLTTESGATVRARDVVVATHYPIFDRAGLFTRLVPRRELVVAAVIDADRDPGGMYLTTEQNTRSVRTAPYGDGRRLLIVTGEHFKPGTPGVQRRFETLAAWTRDRFGVDSLAYHWAAQDNTTADRMPYVGPLHLGADHVYVATGFNAWGMSNGVMAARLLAALIDGRELPWARLYDPRRLHPVAEGPAFVKANLSVARRFVGDRIRPTSHADSPADLAPGAGAVIRVEGRRCAVYRDEAGALHAVSATCTHLGCVVAFNDAERTWDCPCHGSRFGVDGSVLQGPATEPLPPRSLGDE</sequence>
<dbReference type="Pfam" id="PF00355">
    <property type="entry name" value="Rieske"/>
    <property type="match status" value="1"/>
</dbReference>
<dbReference type="GO" id="GO:0016020">
    <property type="term" value="C:membrane"/>
    <property type="evidence" value="ECO:0007669"/>
    <property type="project" value="InterPro"/>
</dbReference>
<protein>
    <submittedName>
        <fullName evidence="7">Glycine/D-amino acid oxidase</fullName>
    </submittedName>
</protein>
<proteinExistence type="predicted"/>
<dbReference type="GO" id="GO:0046872">
    <property type="term" value="F:metal ion binding"/>
    <property type="evidence" value="ECO:0007669"/>
    <property type="project" value="UniProtKB-KW"/>
</dbReference>
<dbReference type="CDD" id="cd03477">
    <property type="entry name" value="Rieske_YhfW_C"/>
    <property type="match status" value="1"/>
</dbReference>
<reference evidence="8" key="1">
    <citation type="submission" date="2016-10" db="EMBL/GenBank/DDBJ databases">
        <authorList>
            <person name="Varghese N."/>
            <person name="Submissions S."/>
        </authorList>
    </citation>
    <scope>NUCLEOTIDE SEQUENCE [LARGE SCALE GENOMIC DNA]</scope>
    <source>
        <strain evidence="8">DSM 45245</strain>
    </source>
</reference>
<dbReference type="GO" id="GO:0016705">
    <property type="term" value="F:oxidoreductase activity, acting on paired donors, with incorporation or reduction of molecular oxygen"/>
    <property type="evidence" value="ECO:0007669"/>
    <property type="project" value="UniProtKB-ARBA"/>
</dbReference>
<dbReference type="InterPro" id="IPR006076">
    <property type="entry name" value="FAD-dep_OxRdtase"/>
</dbReference>
<keyword evidence="1" id="KW-0001">2Fe-2S</keyword>
<name>A0A1H3QSD8_9ACTN</name>
<accession>A0A1H3QSD8</accession>
<dbReference type="SUPFAM" id="SSF50022">
    <property type="entry name" value="ISP domain"/>
    <property type="match status" value="1"/>
</dbReference>
<evidence type="ECO:0000256" key="2">
    <source>
        <dbReference type="ARBA" id="ARBA00022723"/>
    </source>
</evidence>
<evidence type="ECO:0000259" key="6">
    <source>
        <dbReference type="PROSITE" id="PS51296"/>
    </source>
</evidence>
<gene>
    <name evidence="7" type="ORF">SAMN05444365_106100</name>
</gene>
<keyword evidence="3" id="KW-0408">Iron</keyword>
<evidence type="ECO:0000313" key="8">
    <source>
        <dbReference type="Proteomes" id="UP000242415"/>
    </source>
</evidence>
<dbReference type="PANTHER" id="PTHR13847:SF274">
    <property type="entry name" value="RIESKE 2FE-2S IRON-SULFUR PROTEIN YHFW-RELATED"/>
    <property type="match status" value="1"/>
</dbReference>
<keyword evidence="4" id="KW-0411">Iron-sulfur</keyword>
<dbReference type="Gene3D" id="3.50.50.60">
    <property type="entry name" value="FAD/NAD(P)-binding domain"/>
    <property type="match status" value="1"/>
</dbReference>
<evidence type="ECO:0000256" key="4">
    <source>
        <dbReference type="ARBA" id="ARBA00023014"/>
    </source>
</evidence>
<dbReference type="InterPro" id="IPR036922">
    <property type="entry name" value="Rieske_2Fe-2S_sf"/>
</dbReference>
<dbReference type="Gene3D" id="2.102.10.10">
    <property type="entry name" value="Rieske [2Fe-2S] iron-sulphur domain"/>
    <property type="match status" value="1"/>
</dbReference>
<evidence type="ECO:0000256" key="3">
    <source>
        <dbReference type="ARBA" id="ARBA00023004"/>
    </source>
</evidence>
<evidence type="ECO:0000256" key="5">
    <source>
        <dbReference type="ARBA" id="ARBA00023157"/>
    </source>
</evidence>
<dbReference type="PANTHER" id="PTHR13847">
    <property type="entry name" value="SARCOSINE DEHYDROGENASE-RELATED"/>
    <property type="match status" value="1"/>
</dbReference>
<dbReference type="InterPro" id="IPR005805">
    <property type="entry name" value="Rieske_Fe-S_prot_C"/>
</dbReference>
<keyword evidence="8" id="KW-1185">Reference proteome</keyword>
<dbReference type="InterPro" id="IPR017941">
    <property type="entry name" value="Rieske_2Fe-2S"/>
</dbReference>
<dbReference type="InterPro" id="IPR036188">
    <property type="entry name" value="FAD/NAD-bd_sf"/>
</dbReference>
<keyword evidence="5" id="KW-1015">Disulfide bond</keyword>
<evidence type="ECO:0000313" key="7">
    <source>
        <dbReference type="EMBL" id="SDZ16337.1"/>
    </source>
</evidence>
<evidence type="ECO:0000256" key="1">
    <source>
        <dbReference type="ARBA" id="ARBA00022714"/>
    </source>
</evidence>
<dbReference type="PROSITE" id="PS51296">
    <property type="entry name" value="RIESKE"/>
    <property type="match status" value="1"/>
</dbReference>
<dbReference type="PRINTS" id="PR00162">
    <property type="entry name" value="RIESKE"/>
</dbReference>
<dbReference type="GO" id="GO:0004497">
    <property type="term" value="F:monooxygenase activity"/>
    <property type="evidence" value="ECO:0007669"/>
    <property type="project" value="UniProtKB-ARBA"/>
</dbReference>
<dbReference type="Proteomes" id="UP000242415">
    <property type="component" value="Unassembled WGS sequence"/>
</dbReference>